<dbReference type="InterPro" id="IPR006311">
    <property type="entry name" value="TAT_signal"/>
</dbReference>
<protein>
    <recommendedName>
        <fullName evidence="5">pectate lyase</fullName>
        <ecNumber evidence="5">4.2.2.2</ecNumber>
    </recommendedName>
</protein>
<evidence type="ECO:0000256" key="4">
    <source>
        <dbReference type="ARBA" id="ARBA00006463"/>
    </source>
</evidence>
<dbReference type="KEGG" id="cfi:Celf_1340"/>
<reference evidence="13 14" key="1">
    <citation type="submission" date="2011-04" db="EMBL/GenBank/DDBJ databases">
        <title>Complete sequence of Cellulomonas fimi ATCC 484.</title>
        <authorList>
            <consortium name="US DOE Joint Genome Institute"/>
            <person name="Lucas S."/>
            <person name="Han J."/>
            <person name="Lapidus A."/>
            <person name="Cheng J.-F."/>
            <person name="Goodwin L."/>
            <person name="Pitluck S."/>
            <person name="Peters L."/>
            <person name="Chertkov O."/>
            <person name="Detter J.C."/>
            <person name="Han C."/>
            <person name="Tapia R."/>
            <person name="Land M."/>
            <person name="Hauser L."/>
            <person name="Kyrpides N."/>
            <person name="Ivanova N."/>
            <person name="Ovchinnikova G."/>
            <person name="Pagani I."/>
            <person name="Mead D."/>
            <person name="Brumm P."/>
            <person name="Woyke T."/>
        </authorList>
    </citation>
    <scope>NUCLEOTIDE SEQUENCE [LARGE SCALE GENOMIC DNA]</scope>
    <source>
        <strain evidence="14">ATCC 484 / DSM 20113 / JCM 1341 / NBRC 15513 / NCIMB 8980 / NCTC 7547</strain>
    </source>
</reference>
<evidence type="ECO:0000256" key="2">
    <source>
        <dbReference type="ARBA" id="ARBA00001913"/>
    </source>
</evidence>
<feature type="signal peptide" evidence="11">
    <location>
        <begin position="1"/>
        <end position="36"/>
    </location>
</feature>
<evidence type="ECO:0000313" key="14">
    <source>
        <dbReference type="Proteomes" id="UP000008460"/>
    </source>
</evidence>
<gene>
    <name evidence="13" type="ordered locus">Celf_1340</name>
</gene>
<dbReference type="Gene3D" id="2.80.10.50">
    <property type="match status" value="1"/>
</dbReference>
<dbReference type="eggNOG" id="COG5297">
    <property type="taxonomic scope" value="Bacteria"/>
</dbReference>
<dbReference type="PROSITE" id="PS50231">
    <property type="entry name" value="RICIN_B_LECTIN"/>
    <property type="match status" value="1"/>
</dbReference>
<dbReference type="InterPro" id="IPR035992">
    <property type="entry name" value="Ricin_B-like_lectins"/>
</dbReference>
<sequence>MTSRPTTRRARQVVALAVTGVLAAATAIAVAPAASAATPDGGASYVLVSRKSGKVVDVKGASTSDGAAAVTATRTDAASQQWSFVSVGSGWYELHNRASGKVLGVASASTSDGAALVQQTDQSSTAQQFSIAAQSDYVRLVNRGSGKAVSIAGASTSAGAAVVQLTDGKSYHQQWELVKVGATGTPAPTTSSTPRPTTSATPKPTTQPTSTPGSFPAWPTAKGEKKVSSTITVTGTLDGGMVRHYGISAGGQSESQPPMFKLENGAVLKNVILGTGAGDGVHCTGTCTLENVWWEDVEEDAATFKGTASSQVMTVNGGGARSASDKVFQHNGPGTFVITNFQVSSFGKLYRSCGNCSKQYARTVVVDNVQVTAPGKSLVGINPNLGDKATITDVTIIGDSSKKISICDAYKGVTSGEPSKTGSGPSAACGYSTSSITYK</sequence>
<dbReference type="InterPro" id="IPR000772">
    <property type="entry name" value="Ricin_B_lectin"/>
</dbReference>
<dbReference type="Proteomes" id="UP000008460">
    <property type="component" value="Chromosome"/>
</dbReference>
<evidence type="ECO:0000256" key="9">
    <source>
        <dbReference type="ARBA" id="ARBA00023239"/>
    </source>
</evidence>
<dbReference type="InterPro" id="IPR012334">
    <property type="entry name" value="Pectin_lyas_fold"/>
</dbReference>
<feature type="region of interest" description="Disordered" evidence="10">
    <location>
        <begin position="416"/>
        <end position="439"/>
    </location>
</feature>
<dbReference type="GO" id="GO:0030570">
    <property type="term" value="F:pectate lyase activity"/>
    <property type="evidence" value="ECO:0007669"/>
    <property type="project" value="UniProtKB-EC"/>
</dbReference>
<evidence type="ECO:0000256" key="1">
    <source>
        <dbReference type="ARBA" id="ARBA00000695"/>
    </source>
</evidence>
<feature type="compositionally biased region" description="Low complexity" evidence="10">
    <location>
        <begin position="182"/>
        <end position="214"/>
    </location>
</feature>
<feature type="domain" description="Ricin B lectin" evidence="12">
    <location>
        <begin position="43"/>
        <end position="178"/>
    </location>
</feature>
<evidence type="ECO:0000259" key="12">
    <source>
        <dbReference type="SMART" id="SM00458"/>
    </source>
</evidence>
<dbReference type="HOGENOM" id="CLU_044863_2_0_11"/>
<evidence type="ECO:0000256" key="7">
    <source>
        <dbReference type="ARBA" id="ARBA00022729"/>
    </source>
</evidence>
<dbReference type="InterPro" id="IPR004898">
    <property type="entry name" value="Pectate_lyase_PlyH/PlyE-like"/>
</dbReference>
<comment type="catalytic activity">
    <reaction evidence="1">
        <text>Eliminative cleavage of (1-&gt;4)-alpha-D-galacturonan to give oligosaccharides with 4-deoxy-alpha-D-galact-4-enuronosyl groups at their non-reducing ends.</text>
        <dbReference type="EC" id="4.2.2.2"/>
    </reaction>
</comment>
<dbReference type="PANTHER" id="PTHR33407">
    <property type="entry name" value="PECTATE LYASE F-RELATED"/>
    <property type="match status" value="1"/>
</dbReference>
<dbReference type="Gene3D" id="2.160.20.10">
    <property type="entry name" value="Single-stranded right-handed beta-helix, Pectin lyase-like"/>
    <property type="match status" value="1"/>
</dbReference>
<comment type="cofactor">
    <cofactor evidence="2">
        <name>Ca(2+)</name>
        <dbReference type="ChEBI" id="CHEBI:29108"/>
    </cofactor>
</comment>
<comment type="similarity">
    <text evidence="4">Belongs to the polysaccharide lyase 3 family.</text>
</comment>
<evidence type="ECO:0000313" key="13">
    <source>
        <dbReference type="EMBL" id="AEE45475.1"/>
    </source>
</evidence>
<evidence type="ECO:0000256" key="8">
    <source>
        <dbReference type="ARBA" id="ARBA00022837"/>
    </source>
</evidence>
<keyword evidence="7 11" id="KW-0732">Signal</keyword>
<feature type="region of interest" description="Disordered" evidence="10">
    <location>
        <begin position="182"/>
        <end position="227"/>
    </location>
</feature>
<evidence type="ECO:0000256" key="11">
    <source>
        <dbReference type="SAM" id="SignalP"/>
    </source>
</evidence>
<dbReference type="EMBL" id="CP002666">
    <property type="protein sequence ID" value="AEE45475.1"/>
    <property type="molecule type" value="Genomic_DNA"/>
</dbReference>
<evidence type="ECO:0000256" key="10">
    <source>
        <dbReference type="SAM" id="MobiDB-lite"/>
    </source>
</evidence>
<dbReference type="GO" id="GO:0005576">
    <property type="term" value="C:extracellular region"/>
    <property type="evidence" value="ECO:0007669"/>
    <property type="project" value="UniProtKB-SubCell"/>
</dbReference>
<evidence type="ECO:0000256" key="3">
    <source>
        <dbReference type="ARBA" id="ARBA00004613"/>
    </source>
</evidence>
<keyword evidence="9 13" id="KW-0456">Lyase</keyword>
<accession>F4H4Z5</accession>
<feature type="chain" id="PRO_5003309048" description="pectate lyase" evidence="11">
    <location>
        <begin position="37"/>
        <end position="439"/>
    </location>
</feature>
<dbReference type="InterPro" id="IPR011050">
    <property type="entry name" value="Pectin_lyase_fold/virulence"/>
</dbReference>
<dbReference type="SMART" id="SM00458">
    <property type="entry name" value="RICIN"/>
    <property type="match status" value="1"/>
</dbReference>
<dbReference type="AlphaFoldDB" id="F4H4Z5"/>
<comment type="subcellular location">
    <subcellularLocation>
        <location evidence="3">Secreted</location>
    </subcellularLocation>
</comment>
<dbReference type="Pfam" id="PF03211">
    <property type="entry name" value="Pectate_lyase"/>
    <property type="match status" value="1"/>
</dbReference>
<evidence type="ECO:0000256" key="5">
    <source>
        <dbReference type="ARBA" id="ARBA00012272"/>
    </source>
</evidence>
<proteinExistence type="inferred from homology"/>
<keyword evidence="6" id="KW-0964">Secreted</keyword>
<dbReference type="EC" id="4.2.2.2" evidence="5"/>
<keyword evidence="8" id="KW-0106">Calcium</keyword>
<dbReference type="PANTHER" id="PTHR33407:SF9">
    <property type="entry name" value="PECTATE LYASE F-RELATED"/>
    <property type="match status" value="1"/>
</dbReference>
<name>F4H4Z5_CELFA</name>
<dbReference type="GO" id="GO:0045490">
    <property type="term" value="P:pectin catabolic process"/>
    <property type="evidence" value="ECO:0007669"/>
    <property type="project" value="TreeGrafter"/>
</dbReference>
<dbReference type="SUPFAM" id="SSF50370">
    <property type="entry name" value="Ricin B-like lectins"/>
    <property type="match status" value="1"/>
</dbReference>
<dbReference type="RefSeq" id="WP_013770501.1">
    <property type="nucleotide sequence ID" value="NC_015514.1"/>
</dbReference>
<dbReference type="PROSITE" id="PS51318">
    <property type="entry name" value="TAT"/>
    <property type="match status" value="1"/>
</dbReference>
<keyword evidence="14" id="KW-1185">Reference proteome</keyword>
<organism evidence="13 14">
    <name type="scientific">Cellulomonas fimi (strain ATCC 484 / DSM 20113 / JCM 1341 / CCUG 24087 / LMG 16345 / NBRC 15513 / NCIMB 8980 / NCTC 7547 / NRS-133)</name>
    <dbReference type="NCBI Taxonomy" id="590998"/>
    <lineage>
        <taxon>Bacteria</taxon>
        <taxon>Bacillati</taxon>
        <taxon>Actinomycetota</taxon>
        <taxon>Actinomycetes</taxon>
        <taxon>Micrococcales</taxon>
        <taxon>Cellulomonadaceae</taxon>
        <taxon>Cellulomonas</taxon>
    </lineage>
</organism>
<dbReference type="STRING" id="590998.Celf_1340"/>
<dbReference type="Pfam" id="PF14200">
    <property type="entry name" value="RicinB_lectin_2"/>
    <property type="match status" value="2"/>
</dbReference>
<evidence type="ECO:0000256" key="6">
    <source>
        <dbReference type="ARBA" id="ARBA00022525"/>
    </source>
</evidence>
<dbReference type="eggNOG" id="COG3507">
    <property type="taxonomic scope" value="Bacteria"/>
</dbReference>
<dbReference type="SUPFAM" id="SSF51126">
    <property type="entry name" value="Pectin lyase-like"/>
    <property type="match status" value="1"/>
</dbReference>